<dbReference type="EMBL" id="JAUTBF010000001">
    <property type="protein sequence ID" value="MDQ1123091.1"/>
    <property type="molecule type" value="Genomic_DNA"/>
</dbReference>
<reference evidence="2 3" key="1">
    <citation type="submission" date="2023-07" db="EMBL/GenBank/DDBJ databases">
        <title>Functional and genomic diversity of the sorghum phyllosphere microbiome.</title>
        <authorList>
            <person name="Shade A."/>
        </authorList>
    </citation>
    <scope>NUCLEOTIDE SEQUENCE [LARGE SCALE GENOMIC DNA]</scope>
    <source>
        <strain evidence="2 3">SORGH_AS_1207</strain>
    </source>
</reference>
<keyword evidence="1" id="KW-1133">Transmembrane helix</keyword>
<keyword evidence="1" id="KW-0812">Transmembrane</keyword>
<name>A0ABU0TTV1_MICTR</name>
<keyword evidence="1" id="KW-0472">Membrane</keyword>
<protein>
    <submittedName>
        <fullName evidence="2">Uncharacterized protein</fullName>
    </submittedName>
</protein>
<keyword evidence="3" id="KW-1185">Reference proteome</keyword>
<sequence length="99" mass="10456">MRIGSGVGFGLGKLRFGLIPWGGGVTFESRGESVPNRLLLYGSGPVASAVFAVVLMLGSSLSYWSIAASILVVLQLAMSLLPTAGSDFANMRKRDEHEL</sequence>
<proteinExistence type="predicted"/>
<feature type="transmembrane region" description="Helical" evidence="1">
    <location>
        <begin position="38"/>
        <end position="57"/>
    </location>
</feature>
<evidence type="ECO:0000313" key="2">
    <source>
        <dbReference type="EMBL" id="MDQ1123091.1"/>
    </source>
</evidence>
<organism evidence="2 3">
    <name type="scientific">Microbacterium trichothecenolyticum</name>
    <name type="common">Aureobacterium trichothecenolyticum</name>
    <dbReference type="NCBI Taxonomy" id="69370"/>
    <lineage>
        <taxon>Bacteria</taxon>
        <taxon>Bacillati</taxon>
        <taxon>Actinomycetota</taxon>
        <taxon>Actinomycetes</taxon>
        <taxon>Micrococcales</taxon>
        <taxon>Microbacteriaceae</taxon>
        <taxon>Microbacterium</taxon>
    </lineage>
</organism>
<accession>A0ABU0TTV1</accession>
<gene>
    <name evidence="2" type="ORF">QE412_001664</name>
</gene>
<evidence type="ECO:0000256" key="1">
    <source>
        <dbReference type="SAM" id="Phobius"/>
    </source>
</evidence>
<evidence type="ECO:0000313" key="3">
    <source>
        <dbReference type="Proteomes" id="UP001226691"/>
    </source>
</evidence>
<comment type="caution">
    <text evidence="2">The sequence shown here is derived from an EMBL/GenBank/DDBJ whole genome shotgun (WGS) entry which is preliminary data.</text>
</comment>
<dbReference type="Proteomes" id="UP001226691">
    <property type="component" value="Unassembled WGS sequence"/>
</dbReference>
<feature type="transmembrane region" description="Helical" evidence="1">
    <location>
        <begin position="63"/>
        <end position="84"/>
    </location>
</feature>